<dbReference type="Proteomes" id="UP000093592">
    <property type="component" value="Unassembled WGS sequence"/>
</dbReference>
<dbReference type="EMBL" id="LZKJ01000080">
    <property type="protein sequence ID" value="OBI48107.1"/>
    <property type="molecule type" value="Genomic_DNA"/>
</dbReference>
<feature type="transmembrane region" description="Helical" evidence="1">
    <location>
        <begin position="167"/>
        <end position="194"/>
    </location>
</feature>
<organism evidence="2 3">
    <name type="scientific">Mycobacterium kyorinense</name>
    <dbReference type="NCBI Taxonomy" id="487514"/>
    <lineage>
        <taxon>Bacteria</taxon>
        <taxon>Bacillati</taxon>
        <taxon>Actinomycetota</taxon>
        <taxon>Actinomycetes</taxon>
        <taxon>Mycobacteriales</taxon>
        <taxon>Mycobacteriaceae</taxon>
        <taxon>Mycobacterium</taxon>
    </lineage>
</organism>
<feature type="transmembrane region" description="Helical" evidence="1">
    <location>
        <begin position="100"/>
        <end position="133"/>
    </location>
</feature>
<keyword evidence="1" id="KW-0472">Membrane</keyword>
<feature type="transmembrane region" description="Helical" evidence="1">
    <location>
        <begin position="53"/>
        <end position="79"/>
    </location>
</feature>
<keyword evidence="1" id="KW-1133">Transmembrane helix</keyword>
<evidence type="ECO:0000313" key="2">
    <source>
        <dbReference type="EMBL" id="OBI48107.1"/>
    </source>
</evidence>
<reference evidence="3" key="1">
    <citation type="submission" date="2016-06" db="EMBL/GenBank/DDBJ databases">
        <authorList>
            <person name="Sutton G."/>
            <person name="Brinkac L."/>
            <person name="Sanka R."/>
            <person name="Adams M."/>
            <person name="Lau E."/>
            <person name="Sam S."/>
            <person name="Sreng N."/>
            <person name="Him V."/>
            <person name="Kerleguer A."/>
            <person name="Cheng S."/>
        </authorList>
    </citation>
    <scope>NUCLEOTIDE SEQUENCE [LARGE SCALE GENOMIC DNA]</scope>
    <source>
        <strain evidence="3">E861</strain>
    </source>
</reference>
<gene>
    <name evidence="2" type="ORF">A5707_18530</name>
</gene>
<accession>A0A1A2ZF28</accession>
<evidence type="ECO:0000256" key="1">
    <source>
        <dbReference type="SAM" id="Phobius"/>
    </source>
</evidence>
<keyword evidence="1" id="KW-0812">Transmembrane</keyword>
<dbReference type="AlphaFoldDB" id="A0A1A2ZF28"/>
<protein>
    <submittedName>
        <fullName evidence="2">Uncharacterized protein</fullName>
    </submittedName>
</protein>
<proteinExistence type="predicted"/>
<evidence type="ECO:0000313" key="3">
    <source>
        <dbReference type="Proteomes" id="UP000093592"/>
    </source>
</evidence>
<sequence>MIISTLLYVLALLVLGGGLIALIFATADTDTVTVSGDGYYDTSVTGTLTATSIVVMIIGYLVIFVASMFIQAAFLSGCLDIADGKPVSVGSFFKPRHFGAMILTALLVGALTAVGLALLVVPGIIVGFLAQFAIAFVVDRSLSPVSGLKASFGAAKNNVGGALLSWLVQYAVLLVGTVICAVGLLVAGPLATLIQTYTYRRLSGGQVVPIS</sequence>
<comment type="caution">
    <text evidence="2">The sequence shown here is derived from an EMBL/GenBank/DDBJ whole genome shotgun (WGS) entry which is preliminary data.</text>
</comment>
<name>A0A1A2ZF28_9MYCO</name>